<proteinExistence type="predicted"/>
<organism evidence="1 2">
    <name type="scientific">Aphis craccivora</name>
    <name type="common">Cowpea aphid</name>
    <dbReference type="NCBI Taxonomy" id="307492"/>
    <lineage>
        <taxon>Eukaryota</taxon>
        <taxon>Metazoa</taxon>
        <taxon>Ecdysozoa</taxon>
        <taxon>Arthropoda</taxon>
        <taxon>Hexapoda</taxon>
        <taxon>Insecta</taxon>
        <taxon>Pterygota</taxon>
        <taxon>Neoptera</taxon>
        <taxon>Paraneoptera</taxon>
        <taxon>Hemiptera</taxon>
        <taxon>Sternorrhyncha</taxon>
        <taxon>Aphidomorpha</taxon>
        <taxon>Aphidoidea</taxon>
        <taxon>Aphididae</taxon>
        <taxon>Aphidini</taxon>
        <taxon>Aphis</taxon>
        <taxon>Aphis</taxon>
    </lineage>
</organism>
<evidence type="ECO:0000313" key="1">
    <source>
        <dbReference type="EMBL" id="KAF0692020.1"/>
    </source>
</evidence>
<dbReference type="AlphaFoldDB" id="A0A6G0VK76"/>
<reference evidence="1 2" key="1">
    <citation type="submission" date="2019-08" db="EMBL/GenBank/DDBJ databases">
        <title>Whole genome of Aphis craccivora.</title>
        <authorList>
            <person name="Voronova N.V."/>
            <person name="Shulinski R.S."/>
            <person name="Bandarenka Y.V."/>
            <person name="Zhorov D.G."/>
            <person name="Warner D."/>
        </authorList>
    </citation>
    <scope>NUCLEOTIDE SEQUENCE [LARGE SCALE GENOMIC DNA]</scope>
    <source>
        <strain evidence="1">180601</strain>
        <tissue evidence="1">Whole Body</tissue>
    </source>
</reference>
<accession>A0A6G0VK76</accession>
<comment type="caution">
    <text evidence="1">The sequence shown here is derived from an EMBL/GenBank/DDBJ whole genome shotgun (WGS) entry which is preliminary data.</text>
</comment>
<dbReference type="Proteomes" id="UP000478052">
    <property type="component" value="Unassembled WGS sequence"/>
</dbReference>
<dbReference type="EMBL" id="VUJU01015826">
    <property type="protein sequence ID" value="KAF0692020.1"/>
    <property type="molecule type" value="Genomic_DNA"/>
</dbReference>
<keyword evidence="2" id="KW-1185">Reference proteome</keyword>
<name>A0A6G0VK76_APHCR</name>
<feature type="non-terminal residue" evidence="1">
    <location>
        <position position="64"/>
    </location>
</feature>
<evidence type="ECO:0000313" key="2">
    <source>
        <dbReference type="Proteomes" id="UP000478052"/>
    </source>
</evidence>
<protein>
    <submittedName>
        <fullName evidence="1">Uncharacterized protein</fullName>
    </submittedName>
</protein>
<sequence>MYTRLCIVHMSKSIDLKILVNYIHNQINERNFVLGVFFDGLQNNLITIFLENYINGSINNKNLH</sequence>
<gene>
    <name evidence="1" type="ORF">FWK35_00035849</name>
</gene>